<evidence type="ECO:0000256" key="1">
    <source>
        <dbReference type="SAM" id="Coils"/>
    </source>
</evidence>
<feature type="region of interest" description="Disordered" evidence="2">
    <location>
        <begin position="1"/>
        <end position="26"/>
    </location>
</feature>
<dbReference type="Proteomes" id="UP000701801">
    <property type="component" value="Unassembled WGS sequence"/>
</dbReference>
<proteinExistence type="predicted"/>
<feature type="region of interest" description="Disordered" evidence="2">
    <location>
        <begin position="189"/>
        <end position="208"/>
    </location>
</feature>
<keyword evidence="4" id="KW-1185">Reference proteome</keyword>
<name>A0A9N9LUM2_9HELO</name>
<comment type="caution">
    <text evidence="3">The sequence shown here is derived from an EMBL/GenBank/DDBJ whole genome shotgun (WGS) entry which is preliminary data.</text>
</comment>
<keyword evidence="1" id="KW-0175">Coiled coil</keyword>
<feature type="coiled-coil region" evidence="1">
    <location>
        <begin position="102"/>
        <end position="136"/>
    </location>
</feature>
<organism evidence="3 4">
    <name type="scientific">Hymenoscyphus albidus</name>
    <dbReference type="NCBI Taxonomy" id="595503"/>
    <lineage>
        <taxon>Eukaryota</taxon>
        <taxon>Fungi</taxon>
        <taxon>Dikarya</taxon>
        <taxon>Ascomycota</taxon>
        <taxon>Pezizomycotina</taxon>
        <taxon>Leotiomycetes</taxon>
        <taxon>Helotiales</taxon>
        <taxon>Helotiaceae</taxon>
        <taxon>Hymenoscyphus</taxon>
    </lineage>
</organism>
<accession>A0A9N9LUM2</accession>
<gene>
    <name evidence="3" type="ORF">HYALB_00010496</name>
</gene>
<sequence>MTPRKWTPMSLSSSLSSPRDDCYPDEESIRSKYSRASGATQTPHTVTLALTTWNLISHDSRTPHEPQKRSVQYIETWNLKVLLELYPQIIGRHPGIKPPHQKQLALKTMENLHDDIDFLETKLAALNEAKRVLSSQNFCQLGKVDNVAFLGALNLSTKQREVEIEIVQGQIESLETEFYDLKLEVFGEDEDDEDEVRTGSDEVASDEAEIDVAGDFSKRPTSMIHLSSGIGSVRRSLGQSFDSPDEDRRSSL</sequence>
<dbReference type="AlphaFoldDB" id="A0A9N9LUM2"/>
<reference evidence="3" key="1">
    <citation type="submission" date="2021-07" db="EMBL/GenBank/DDBJ databases">
        <authorList>
            <person name="Durling M."/>
        </authorList>
    </citation>
    <scope>NUCLEOTIDE SEQUENCE</scope>
</reference>
<dbReference type="EMBL" id="CAJVRM010000309">
    <property type="protein sequence ID" value="CAG8979405.1"/>
    <property type="molecule type" value="Genomic_DNA"/>
</dbReference>
<evidence type="ECO:0000313" key="4">
    <source>
        <dbReference type="Proteomes" id="UP000701801"/>
    </source>
</evidence>
<evidence type="ECO:0000313" key="3">
    <source>
        <dbReference type="EMBL" id="CAG8979405.1"/>
    </source>
</evidence>
<protein>
    <submittedName>
        <fullName evidence="3">Uncharacterized protein</fullName>
    </submittedName>
</protein>
<evidence type="ECO:0000256" key="2">
    <source>
        <dbReference type="SAM" id="MobiDB-lite"/>
    </source>
</evidence>
<dbReference type="OrthoDB" id="10307382at2759"/>